<protein>
    <submittedName>
        <fullName evidence="1">Uncharacterized protein</fullName>
    </submittedName>
</protein>
<accession>A0A0A9D0P8</accession>
<dbReference type="EMBL" id="GBRH01220573">
    <property type="protein sequence ID" value="JAD77322.1"/>
    <property type="molecule type" value="Transcribed_RNA"/>
</dbReference>
<sequence length="53" mass="6090">MRTHASATIPMQSILHHPSSQEDCWSVRVLAQQLHFLQLMNYPRVDSTLLTTV</sequence>
<evidence type="ECO:0000313" key="1">
    <source>
        <dbReference type="EMBL" id="JAD77322.1"/>
    </source>
</evidence>
<proteinExistence type="predicted"/>
<reference evidence="1" key="2">
    <citation type="journal article" date="2015" name="Data Brief">
        <title>Shoot transcriptome of the giant reed, Arundo donax.</title>
        <authorList>
            <person name="Barrero R.A."/>
            <person name="Guerrero F.D."/>
            <person name="Moolhuijzen P."/>
            <person name="Goolsby J.A."/>
            <person name="Tidwell J."/>
            <person name="Bellgard S.E."/>
            <person name="Bellgard M.I."/>
        </authorList>
    </citation>
    <scope>NUCLEOTIDE SEQUENCE</scope>
    <source>
        <tissue evidence="1">Shoot tissue taken approximately 20 cm above the soil surface</tissue>
    </source>
</reference>
<dbReference type="AlphaFoldDB" id="A0A0A9D0P8"/>
<reference evidence="1" key="1">
    <citation type="submission" date="2014-09" db="EMBL/GenBank/DDBJ databases">
        <authorList>
            <person name="Magalhaes I.L.F."/>
            <person name="Oliveira U."/>
            <person name="Santos F.R."/>
            <person name="Vidigal T.H.D.A."/>
            <person name="Brescovit A.D."/>
            <person name="Santos A.J."/>
        </authorList>
    </citation>
    <scope>NUCLEOTIDE SEQUENCE</scope>
    <source>
        <tissue evidence="1">Shoot tissue taken approximately 20 cm above the soil surface</tissue>
    </source>
</reference>
<name>A0A0A9D0P8_ARUDO</name>
<organism evidence="1">
    <name type="scientific">Arundo donax</name>
    <name type="common">Giant reed</name>
    <name type="synonym">Donax arundinaceus</name>
    <dbReference type="NCBI Taxonomy" id="35708"/>
    <lineage>
        <taxon>Eukaryota</taxon>
        <taxon>Viridiplantae</taxon>
        <taxon>Streptophyta</taxon>
        <taxon>Embryophyta</taxon>
        <taxon>Tracheophyta</taxon>
        <taxon>Spermatophyta</taxon>
        <taxon>Magnoliopsida</taxon>
        <taxon>Liliopsida</taxon>
        <taxon>Poales</taxon>
        <taxon>Poaceae</taxon>
        <taxon>PACMAD clade</taxon>
        <taxon>Arundinoideae</taxon>
        <taxon>Arundineae</taxon>
        <taxon>Arundo</taxon>
    </lineage>
</organism>